<keyword evidence="4 6" id="KW-0009">Actin-binding</keyword>
<dbReference type="eggNOG" id="KOG2826">
    <property type="taxonomic scope" value="Eukaryota"/>
</dbReference>
<accession>K8F1N6</accession>
<evidence type="ECO:0000256" key="2">
    <source>
        <dbReference type="ARBA" id="ARBA00007192"/>
    </source>
</evidence>
<dbReference type="PANTHER" id="PTHR12058">
    <property type="entry name" value="ARP2/3 COMPLEX 34 KDA SUBUNIT"/>
    <property type="match status" value="1"/>
</dbReference>
<dbReference type="PANTHER" id="PTHR12058:SF0">
    <property type="entry name" value="ACTIN-RELATED PROTEIN 2_3 COMPLEX SUBUNIT 2"/>
    <property type="match status" value="1"/>
</dbReference>
<dbReference type="GeneID" id="19014679"/>
<dbReference type="InterPro" id="IPR034666">
    <property type="entry name" value="ARPC2/4"/>
</dbReference>
<gene>
    <name evidence="7" type="ORF">Bathy07g01900</name>
</gene>
<dbReference type="STRING" id="41875.K8F1N6"/>
<evidence type="ECO:0000256" key="6">
    <source>
        <dbReference type="RuleBase" id="RU364015"/>
    </source>
</evidence>
<comment type="function">
    <text evidence="6">Functions as actin-binding component of the Arp2/3 complex which is involved in regulation of actin polymerization and together with an activating nucleation-promoting factor (NPF) mediates the formation of branched actin networks.</text>
</comment>
<dbReference type="GO" id="GO:0030041">
    <property type="term" value="P:actin filament polymerization"/>
    <property type="evidence" value="ECO:0007669"/>
    <property type="project" value="InterPro"/>
</dbReference>
<proteinExistence type="inferred from homology"/>
<dbReference type="InterPro" id="IPR007188">
    <property type="entry name" value="ARPC2"/>
</dbReference>
<dbReference type="KEGG" id="bpg:Bathy07g01900"/>
<evidence type="ECO:0000256" key="1">
    <source>
        <dbReference type="ARBA" id="ARBA00004245"/>
    </source>
</evidence>
<evidence type="ECO:0000313" key="8">
    <source>
        <dbReference type="Proteomes" id="UP000198341"/>
    </source>
</evidence>
<dbReference type="GO" id="GO:0034314">
    <property type="term" value="P:Arp2/3 complex-mediated actin nucleation"/>
    <property type="evidence" value="ECO:0007669"/>
    <property type="project" value="InterPro"/>
</dbReference>
<evidence type="ECO:0000256" key="3">
    <source>
        <dbReference type="ARBA" id="ARBA00022490"/>
    </source>
</evidence>
<dbReference type="GO" id="GO:0005885">
    <property type="term" value="C:Arp2/3 protein complex"/>
    <property type="evidence" value="ECO:0007669"/>
    <property type="project" value="InterPro"/>
</dbReference>
<dbReference type="Proteomes" id="UP000198341">
    <property type="component" value="Chromosome 7"/>
</dbReference>
<organism evidence="7 8">
    <name type="scientific">Bathycoccus prasinos</name>
    <dbReference type="NCBI Taxonomy" id="41875"/>
    <lineage>
        <taxon>Eukaryota</taxon>
        <taxon>Viridiplantae</taxon>
        <taxon>Chlorophyta</taxon>
        <taxon>Mamiellophyceae</taxon>
        <taxon>Mamiellales</taxon>
        <taxon>Bathycoccaceae</taxon>
        <taxon>Bathycoccus</taxon>
    </lineage>
</organism>
<dbReference type="Pfam" id="PF04045">
    <property type="entry name" value="P34-Arc"/>
    <property type="match status" value="1"/>
</dbReference>
<evidence type="ECO:0000256" key="5">
    <source>
        <dbReference type="ARBA" id="ARBA00023212"/>
    </source>
</evidence>
<dbReference type="RefSeq" id="XP_007511917.1">
    <property type="nucleotide sequence ID" value="XM_007511855.1"/>
</dbReference>
<dbReference type="GO" id="GO:0051015">
    <property type="term" value="F:actin filament binding"/>
    <property type="evidence" value="ECO:0007669"/>
    <property type="project" value="TreeGrafter"/>
</dbReference>
<reference evidence="7 8" key="1">
    <citation type="submission" date="2011-10" db="EMBL/GenBank/DDBJ databases">
        <authorList>
            <person name="Genoscope - CEA"/>
        </authorList>
    </citation>
    <scope>NUCLEOTIDE SEQUENCE [LARGE SCALE GENOMIC DNA]</scope>
    <source>
        <strain evidence="7 8">RCC 1105</strain>
    </source>
</reference>
<sequence length="390" mass="44178">MTQFENNNAYFASPFVRNWLLRAIANEDNDQISCEIAHEFDDVSFRCELHSSTYSSKDDVKSTLIALVSVAFPKSNDEKSNNERVTTREKFLSLSSSGAFERGRALGIIRKVRVLGGSDDAEEEEEEQAEFGYDATVEVDLKKLNEAEEKEEMIDLISSVRVYAGYGTLRACLRRLVVEEEEEEEEAKAKRRSFSLRRQFASPSVSMYCKVEEDDTLKEGAEERRSCTVVFPMHVSSSLSNNEDEVVIARAFLAHFAEASRNSAKLSAAPFVSYHKPGQKPPLELTTSVDATTRDGDEVDEMDLNANGGYVSFVIFPRHVKTKESLERAVWMLASFPNFIKSHLKCSKGYWHEKMRGKAEELLETLKRAQKEPKMSAKKKLISGRTYVPR</sequence>
<comment type="similarity">
    <text evidence="2 6">Belongs to the ARPC2 family.</text>
</comment>
<evidence type="ECO:0000256" key="4">
    <source>
        <dbReference type="ARBA" id="ARBA00023203"/>
    </source>
</evidence>
<keyword evidence="5 6" id="KW-0206">Cytoskeleton</keyword>
<dbReference type="EMBL" id="FO082272">
    <property type="protein sequence ID" value="CCO66005.1"/>
    <property type="molecule type" value="Genomic_DNA"/>
</dbReference>
<keyword evidence="8" id="KW-1185">Reference proteome</keyword>
<dbReference type="Gene3D" id="3.30.1460.20">
    <property type="match status" value="1"/>
</dbReference>
<dbReference type="OrthoDB" id="148331at2759"/>
<comment type="subunit">
    <text evidence="6">Component of the Arp2/3 complex.</text>
</comment>
<name>K8F1N6_9CHLO</name>
<protein>
    <recommendedName>
        <fullName evidence="6">Arp2/3 complex 34 kDa subunit</fullName>
    </recommendedName>
</protein>
<dbReference type="GO" id="GO:0005200">
    <property type="term" value="F:structural constituent of cytoskeleton"/>
    <property type="evidence" value="ECO:0007669"/>
    <property type="project" value="TreeGrafter"/>
</dbReference>
<comment type="subcellular location">
    <subcellularLocation>
        <location evidence="1 6">Cytoplasm</location>
        <location evidence="1 6">Cytoskeleton</location>
    </subcellularLocation>
</comment>
<dbReference type="AlphaFoldDB" id="K8F1N6"/>
<keyword evidence="3 6" id="KW-0963">Cytoplasm</keyword>
<evidence type="ECO:0000313" key="7">
    <source>
        <dbReference type="EMBL" id="CCO66005.1"/>
    </source>
</evidence>
<dbReference type="SUPFAM" id="SSF69645">
    <property type="entry name" value="Arp2/3 complex subunits"/>
    <property type="match status" value="1"/>
</dbReference>